<keyword evidence="14 18" id="KW-0961">Cell wall biogenesis/degradation</keyword>
<comment type="subunit">
    <text evidence="18">Homotrimer.</text>
</comment>
<evidence type="ECO:0000256" key="7">
    <source>
        <dbReference type="ARBA" id="ARBA00022723"/>
    </source>
</evidence>
<comment type="function">
    <text evidence="17 18">Catalyzes the last two sequential reactions in the de novo biosynthetic pathway for UDP-N-acetylglucosamine (UDP-GlcNAc). The C-terminal domain catalyzes the transfer of acetyl group from acetyl coenzyme A to glucosamine-1-phosphate (GlcN-1-P) to produce N-acetylglucosamine-1-phosphate (GlcNAc-1-P), which is converted into UDP-GlcNAc by the transfer of uridine 5-monophosphate (from uridine 5-triphosphate), a reaction catalyzed by the N-terminal domain.</text>
</comment>
<dbReference type="PANTHER" id="PTHR43584">
    <property type="entry name" value="NUCLEOTIDYL TRANSFERASE"/>
    <property type="match status" value="1"/>
</dbReference>
<protein>
    <recommendedName>
        <fullName evidence="18">Bifunctional protein GlmU</fullName>
    </recommendedName>
    <domain>
        <recommendedName>
            <fullName evidence="18">UDP-N-acetylglucosamine pyrophosphorylase</fullName>
            <ecNumber evidence="18">2.7.7.23</ecNumber>
        </recommendedName>
        <alternativeName>
            <fullName evidence="18">N-acetylglucosamine-1-phosphate uridyltransferase</fullName>
        </alternativeName>
    </domain>
    <domain>
        <recommendedName>
            <fullName evidence="18">Glucosamine-1-phosphate N-acetyltransferase</fullName>
            <ecNumber evidence="18">2.3.1.157</ecNumber>
        </recommendedName>
    </domain>
</protein>
<feature type="region of interest" description="Linker" evidence="18">
    <location>
        <begin position="270"/>
        <end position="290"/>
    </location>
</feature>
<feature type="binding site" evidence="18">
    <location>
        <begin position="143"/>
        <end position="145"/>
    </location>
    <ligand>
        <name>UDP-N-acetyl-alpha-D-glucosamine</name>
        <dbReference type="ChEBI" id="CHEBI:57705"/>
    </ligand>
</feature>
<evidence type="ECO:0000256" key="3">
    <source>
        <dbReference type="ARBA" id="ARBA00007947"/>
    </source>
</evidence>
<dbReference type="STRING" id="1192759.GCA_000277525_01933"/>
<keyword evidence="8 18" id="KW-0677">Repeat</keyword>
<dbReference type="GO" id="GO:0008360">
    <property type="term" value="P:regulation of cell shape"/>
    <property type="evidence" value="ECO:0007669"/>
    <property type="project" value="UniProtKB-KW"/>
</dbReference>
<comment type="pathway">
    <text evidence="18">Nucleotide-sugar biosynthesis; UDP-N-acetyl-alpha-D-glucosamine biosynthesis; N-acetyl-alpha-D-glucosamine 1-phosphate from alpha-D-glucosamine 6-phosphate (route II): step 2/2.</text>
</comment>
<dbReference type="GO" id="GO:0005737">
    <property type="term" value="C:cytoplasm"/>
    <property type="evidence" value="ECO:0007669"/>
    <property type="project" value="UniProtKB-SubCell"/>
</dbReference>
<evidence type="ECO:0000256" key="19">
    <source>
        <dbReference type="SAM" id="MobiDB-lite"/>
    </source>
</evidence>
<evidence type="ECO:0000256" key="12">
    <source>
        <dbReference type="ARBA" id="ARBA00023268"/>
    </source>
</evidence>
<dbReference type="AlphaFoldDB" id="A0A401J0N2"/>
<feature type="binding site" evidence="18">
    <location>
        <position position="115"/>
    </location>
    <ligand>
        <name>UDP-N-acetyl-alpha-D-glucosamine</name>
        <dbReference type="ChEBI" id="CHEBI:57705"/>
    </ligand>
</feature>
<evidence type="ECO:0000256" key="13">
    <source>
        <dbReference type="ARBA" id="ARBA00023315"/>
    </source>
</evidence>
<feature type="binding site" evidence="18">
    <location>
        <begin position="120"/>
        <end position="121"/>
    </location>
    <ligand>
        <name>UDP-N-acetyl-alpha-D-glucosamine</name>
        <dbReference type="ChEBI" id="CHEBI:57705"/>
    </ligand>
</feature>
<dbReference type="InterPro" id="IPR005882">
    <property type="entry name" value="Bifunctional_GlmU"/>
</dbReference>
<evidence type="ECO:0000256" key="2">
    <source>
        <dbReference type="ARBA" id="ARBA00007707"/>
    </source>
</evidence>
<dbReference type="InterPro" id="IPR038009">
    <property type="entry name" value="GlmU_C_LbH"/>
</dbReference>
<dbReference type="Proteomes" id="UP000290975">
    <property type="component" value="Unassembled WGS sequence"/>
</dbReference>
<comment type="catalytic activity">
    <reaction evidence="15 18">
        <text>alpha-D-glucosamine 1-phosphate + acetyl-CoA = N-acetyl-alpha-D-glucosamine 1-phosphate + CoA + H(+)</text>
        <dbReference type="Rhea" id="RHEA:13725"/>
        <dbReference type="ChEBI" id="CHEBI:15378"/>
        <dbReference type="ChEBI" id="CHEBI:57287"/>
        <dbReference type="ChEBI" id="CHEBI:57288"/>
        <dbReference type="ChEBI" id="CHEBI:57776"/>
        <dbReference type="ChEBI" id="CHEBI:58516"/>
        <dbReference type="EC" id="2.3.1.157"/>
    </reaction>
</comment>
<evidence type="ECO:0000256" key="5">
    <source>
        <dbReference type="ARBA" id="ARBA00022679"/>
    </source>
</evidence>
<feature type="binding site" evidence="18">
    <location>
        <position position="183"/>
    </location>
    <ligand>
        <name>UDP-N-acetyl-alpha-D-glucosamine</name>
        <dbReference type="ChEBI" id="CHEBI:57705"/>
    </ligand>
</feature>
<feature type="binding site" evidence="18">
    <location>
        <begin position="409"/>
        <end position="410"/>
    </location>
    <ligand>
        <name>acetyl-CoA</name>
        <dbReference type="ChEBI" id="CHEBI:57288"/>
    </ligand>
</feature>
<feature type="binding site" evidence="18">
    <location>
        <position position="198"/>
    </location>
    <ligand>
        <name>UDP-N-acetyl-alpha-D-glucosamine</name>
        <dbReference type="ChEBI" id="CHEBI:57705"/>
    </ligand>
</feature>
<organism evidence="21 22">
    <name type="scientific">Sphingobium xenophagum</name>
    <dbReference type="NCBI Taxonomy" id="121428"/>
    <lineage>
        <taxon>Bacteria</taxon>
        <taxon>Pseudomonadati</taxon>
        <taxon>Pseudomonadota</taxon>
        <taxon>Alphaproteobacteria</taxon>
        <taxon>Sphingomonadales</taxon>
        <taxon>Sphingomonadaceae</taxon>
        <taxon>Sphingobium</taxon>
    </lineage>
</organism>
<feature type="binding site" evidence="18">
    <location>
        <position position="213"/>
    </location>
    <ligand>
        <name>UDP-N-acetyl-alpha-D-glucosamine</name>
        <dbReference type="ChEBI" id="CHEBI:57705"/>
    </ligand>
</feature>
<evidence type="ECO:0000256" key="9">
    <source>
        <dbReference type="ARBA" id="ARBA00022842"/>
    </source>
</evidence>
<dbReference type="UniPathway" id="UPA00973"/>
<dbReference type="InterPro" id="IPR001451">
    <property type="entry name" value="Hexapep"/>
</dbReference>
<evidence type="ECO:0000259" key="20">
    <source>
        <dbReference type="Pfam" id="PF12804"/>
    </source>
</evidence>
<evidence type="ECO:0000256" key="8">
    <source>
        <dbReference type="ARBA" id="ARBA00022737"/>
    </source>
</evidence>
<feature type="binding site" evidence="18">
    <location>
        <position position="446"/>
    </location>
    <ligand>
        <name>acetyl-CoA</name>
        <dbReference type="ChEBI" id="CHEBI:57288"/>
    </ligand>
</feature>
<comment type="catalytic activity">
    <reaction evidence="16 18">
        <text>N-acetyl-alpha-D-glucosamine 1-phosphate + UTP + H(+) = UDP-N-acetyl-alpha-D-glucosamine + diphosphate</text>
        <dbReference type="Rhea" id="RHEA:13509"/>
        <dbReference type="ChEBI" id="CHEBI:15378"/>
        <dbReference type="ChEBI" id="CHEBI:33019"/>
        <dbReference type="ChEBI" id="CHEBI:46398"/>
        <dbReference type="ChEBI" id="CHEBI:57705"/>
        <dbReference type="ChEBI" id="CHEBI:57776"/>
        <dbReference type="EC" id="2.7.7.23"/>
    </reaction>
</comment>
<feature type="domain" description="MobA-like NTP transferase" evidence="20">
    <location>
        <begin position="47"/>
        <end position="170"/>
    </location>
</feature>
<feature type="binding site" evidence="18">
    <location>
        <position position="356"/>
    </location>
    <ligand>
        <name>UDP-N-acetyl-alpha-D-glucosamine</name>
        <dbReference type="ChEBI" id="CHEBI:57705"/>
    </ligand>
</feature>
<dbReference type="Pfam" id="PF12804">
    <property type="entry name" value="NTP_transf_3"/>
    <property type="match status" value="1"/>
</dbReference>
<feature type="binding site" evidence="18">
    <location>
        <position position="428"/>
    </location>
    <ligand>
        <name>acetyl-CoA</name>
        <dbReference type="ChEBI" id="CHEBI:57288"/>
    </ligand>
</feature>
<feature type="binding site" evidence="18">
    <location>
        <position position="267"/>
    </location>
    <ligand>
        <name>Mg(2+)</name>
        <dbReference type="ChEBI" id="CHEBI:18420"/>
    </ligand>
</feature>
<dbReference type="PANTHER" id="PTHR43584:SF3">
    <property type="entry name" value="BIFUNCTIONAL PROTEIN GLMU"/>
    <property type="match status" value="1"/>
</dbReference>
<dbReference type="EMBL" id="BBQY01000004">
    <property type="protein sequence ID" value="GBH30197.1"/>
    <property type="molecule type" value="Genomic_DNA"/>
</dbReference>
<dbReference type="SUPFAM" id="SSF51161">
    <property type="entry name" value="Trimeric LpxA-like enzymes"/>
    <property type="match status" value="1"/>
</dbReference>
<dbReference type="PROSITE" id="PS00101">
    <property type="entry name" value="HEXAPEP_TRANSFERASES"/>
    <property type="match status" value="2"/>
</dbReference>
<evidence type="ECO:0000313" key="22">
    <source>
        <dbReference type="Proteomes" id="UP000290975"/>
    </source>
</evidence>
<evidence type="ECO:0000256" key="6">
    <source>
        <dbReference type="ARBA" id="ARBA00022695"/>
    </source>
</evidence>
<dbReference type="CDD" id="cd02540">
    <property type="entry name" value="GT2_GlmU_N_bac"/>
    <property type="match status" value="1"/>
</dbReference>
<feature type="binding site" evidence="18">
    <location>
        <position position="400"/>
    </location>
    <ligand>
        <name>UDP-N-acetyl-alpha-D-glucosamine</name>
        <dbReference type="ChEBI" id="CHEBI:57705"/>
    </ligand>
</feature>
<keyword evidence="5 18" id="KW-0808">Transferase</keyword>
<keyword evidence="9 18" id="KW-0460">Magnesium</keyword>
<feature type="binding site" evidence="18">
    <location>
        <position position="374"/>
    </location>
    <ligand>
        <name>UDP-N-acetyl-alpha-D-glucosamine</name>
        <dbReference type="ChEBI" id="CHEBI:57705"/>
    </ligand>
</feature>
<evidence type="ECO:0000256" key="4">
    <source>
        <dbReference type="ARBA" id="ARBA00022490"/>
    </source>
</evidence>
<accession>A0A401J0N2</accession>
<dbReference type="InterPro" id="IPR029044">
    <property type="entry name" value="Nucleotide-diphossugar_trans"/>
</dbReference>
<evidence type="ECO:0000256" key="11">
    <source>
        <dbReference type="ARBA" id="ARBA00022984"/>
    </source>
</evidence>
<sequence length="487" mass="50798">MFAMAAPCRERGGKGKPNMAEPKATDPFSRDRDIVTASRPVARPLAVIILAAGQGTRMKSSLHKVLHPVAGRAMLLHLLASVAALEPERQVVVVGAGREQVEAAVASTGAVIAVQDQQLGTGHAVAQAHDALAGFAGDVLILYGDVPLVSGATMRAMLDRLNRGDDPRAVVLGFRPDDAAAYGRIIADGQGIIEKMVEFKDASEAERAVTLCNSGLMAVRSTDLFVLLDQIGNDNAAGEYYLPDIIMLPGAPSAVIETDAWEVAGVNSRVELAGVEAMWQARRRVEAMREGATLVAPETVFFAHDTILGRDVVVEPNVVFGPGVRVADGVVIHAFSHLEGASIESGAAVGPYARLRPGAQIGVNAKVGNFVEIKKAVLGEGAKVNHLSYIGDASVGAGANIGAGTITCNYDGFFKYKTEIGAGAFVGSNSALVAPVTIGDGAIVAAGSVVTRNVEADALCLVRPAQEAKPGWAKRFRARMMAKKAAK</sequence>
<feature type="region of interest" description="Disordered" evidence="19">
    <location>
        <begin position="1"/>
        <end position="28"/>
    </location>
</feature>
<dbReference type="GO" id="GO:0009245">
    <property type="term" value="P:lipid A biosynthetic process"/>
    <property type="evidence" value="ECO:0007669"/>
    <property type="project" value="UniProtKB-UniRule"/>
</dbReference>
<feature type="region of interest" description="Pyrophosphorylase" evidence="18">
    <location>
        <begin position="1"/>
        <end position="269"/>
    </location>
</feature>
<comment type="pathway">
    <text evidence="18">Nucleotide-sugar biosynthesis; UDP-N-acetyl-alpha-D-glucosamine biosynthesis; UDP-N-acetyl-alpha-D-glucosamine from N-acetyl-alpha-D-glucosamine 1-phosphate: step 1/1.</text>
</comment>
<dbReference type="GO" id="GO:0006048">
    <property type="term" value="P:UDP-N-acetylglucosamine biosynthetic process"/>
    <property type="evidence" value="ECO:0007669"/>
    <property type="project" value="UniProtKB-UniPathway"/>
</dbReference>
<keyword evidence="6 18" id="KW-0548">Nucleotidyltransferase</keyword>
<dbReference type="NCBIfam" id="TIGR01173">
    <property type="entry name" value="glmU"/>
    <property type="match status" value="1"/>
</dbReference>
<feature type="active site" description="Proton acceptor" evidence="18">
    <location>
        <position position="386"/>
    </location>
</feature>
<feature type="binding site" evidence="18">
    <location>
        <position position="64"/>
    </location>
    <ligand>
        <name>UDP-N-acetyl-alpha-D-glucosamine</name>
        <dbReference type="ChEBI" id="CHEBI:57705"/>
    </ligand>
</feature>
<dbReference type="NCBIfam" id="NF010933">
    <property type="entry name" value="PRK14353.1"/>
    <property type="match status" value="1"/>
</dbReference>
<keyword evidence="12 18" id="KW-0511">Multifunctional enzyme</keyword>
<comment type="similarity">
    <text evidence="3 18">In the N-terminal section; belongs to the N-acetylglucosamine-1-phosphate uridyltransferase family.</text>
</comment>
<keyword evidence="11 18" id="KW-0573">Peptidoglycan synthesis</keyword>
<dbReference type="Gene3D" id="2.160.10.10">
    <property type="entry name" value="Hexapeptide repeat proteins"/>
    <property type="match status" value="1"/>
</dbReference>
<name>A0A401J0N2_SPHXE</name>
<feature type="binding site" evidence="18">
    <location>
        <position position="267"/>
    </location>
    <ligand>
        <name>UDP-N-acetyl-alpha-D-glucosamine</name>
        <dbReference type="ChEBI" id="CHEBI:57705"/>
    </ligand>
</feature>
<dbReference type="Gene3D" id="3.90.550.10">
    <property type="entry name" value="Spore Coat Polysaccharide Biosynthesis Protein SpsA, Chain A"/>
    <property type="match status" value="1"/>
</dbReference>
<keyword evidence="4 18" id="KW-0963">Cytoplasm</keyword>
<dbReference type="EC" id="2.7.7.23" evidence="18"/>
<feature type="binding site" evidence="18">
    <location>
        <position position="403"/>
    </location>
    <ligand>
        <name>acetyl-CoA</name>
        <dbReference type="ChEBI" id="CHEBI:57288"/>
    </ligand>
</feature>
<dbReference type="GO" id="GO:0003977">
    <property type="term" value="F:UDP-N-acetylglucosamine diphosphorylase activity"/>
    <property type="evidence" value="ECO:0007669"/>
    <property type="project" value="UniProtKB-UniRule"/>
</dbReference>
<dbReference type="GO" id="GO:0071555">
    <property type="term" value="P:cell wall organization"/>
    <property type="evidence" value="ECO:0007669"/>
    <property type="project" value="UniProtKB-KW"/>
</dbReference>
<dbReference type="InterPro" id="IPR018357">
    <property type="entry name" value="Hexapep_transf_CS"/>
</dbReference>
<dbReference type="UniPathway" id="UPA00113">
    <property type="reaction ID" value="UER00532"/>
</dbReference>
<comment type="subcellular location">
    <subcellularLocation>
        <location evidence="1 18">Cytoplasm</location>
    </subcellularLocation>
</comment>
<reference evidence="21 22" key="1">
    <citation type="submission" date="2014-12" db="EMBL/GenBank/DDBJ databases">
        <title>Whole genome sequencing of Sphingobium xenophagum OW59.</title>
        <authorList>
            <person name="Ohta Y."/>
            <person name="Nishi S."/>
            <person name="Hatada Y."/>
        </authorList>
    </citation>
    <scope>NUCLEOTIDE SEQUENCE [LARGE SCALE GENOMIC DNA]</scope>
    <source>
        <strain evidence="21 22">OW59</strain>
    </source>
</reference>
<keyword evidence="22" id="KW-1185">Reference proteome</keyword>
<dbReference type="HAMAP" id="MF_01631">
    <property type="entry name" value="GlmU"/>
    <property type="match status" value="1"/>
</dbReference>
<keyword evidence="10 18" id="KW-0133">Cell shape</keyword>
<dbReference type="CDD" id="cd03353">
    <property type="entry name" value="LbH_GlmU_C"/>
    <property type="match status" value="1"/>
</dbReference>
<dbReference type="Pfam" id="PF00132">
    <property type="entry name" value="Hexapep"/>
    <property type="match status" value="2"/>
</dbReference>
<comment type="cofactor">
    <cofactor evidence="18">
        <name>Mg(2+)</name>
        <dbReference type="ChEBI" id="CHEBI:18420"/>
    </cofactor>
    <text evidence="18">Binds 1 Mg(2+) ion per subunit.</text>
</comment>
<evidence type="ECO:0000256" key="14">
    <source>
        <dbReference type="ARBA" id="ARBA00023316"/>
    </source>
</evidence>
<keyword evidence="7 18" id="KW-0479">Metal-binding</keyword>
<evidence type="ECO:0000256" key="17">
    <source>
        <dbReference type="ARBA" id="ARBA00049628"/>
    </source>
</evidence>
<dbReference type="SUPFAM" id="SSF53448">
    <property type="entry name" value="Nucleotide-diphospho-sugar transferases"/>
    <property type="match status" value="1"/>
</dbReference>
<evidence type="ECO:0000256" key="1">
    <source>
        <dbReference type="ARBA" id="ARBA00004496"/>
    </source>
</evidence>
<dbReference type="GO" id="GO:0000287">
    <property type="term" value="F:magnesium ion binding"/>
    <property type="evidence" value="ECO:0007669"/>
    <property type="project" value="UniProtKB-UniRule"/>
</dbReference>
<dbReference type="InterPro" id="IPR050065">
    <property type="entry name" value="GlmU-like"/>
</dbReference>
<dbReference type="InterPro" id="IPR011004">
    <property type="entry name" value="Trimer_LpxA-like_sf"/>
</dbReference>
<dbReference type="GO" id="GO:0000902">
    <property type="term" value="P:cell morphogenesis"/>
    <property type="evidence" value="ECO:0007669"/>
    <property type="project" value="UniProtKB-UniRule"/>
</dbReference>
<feature type="binding site" evidence="18">
    <location>
        <position position="145"/>
    </location>
    <ligand>
        <name>Mg(2+)</name>
        <dbReference type="ChEBI" id="CHEBI:18420"/>
    </ligand>
</feature>
<comment type="similarity">
    <text evidence="2 18">In the C-terminal section; belongs to the transferase hexapeptide repeat family.</text>
</comment>
<dbReference type="EC" id="2.3.1.157" evidence="18"/>
<comment type="caution">
    <text evidence="21">The sequence shown here is derived from an EMBL/GenBank/DDBJ whole genome shotgun (WGS) entry which is preliminary data.</text>
</comment>
<dbReference type="InterPro" id="IPR025877">
    <property type="entry name" value="MobA-like_NTP_Trfase"/>
</dbReference>
<feature type="region of interest" description="N-acetyltransferase" evidence="18">
    <location>
        <begin position="291"/>
        <end position="487"/>
    </location>
</feature>
<feature type="binding site" evidence="18">
    <location>
        <position position="389"/>
    </location>
    <ligand>
        <name>UDP-N-acetyl-alpha-D-glucosamine</name>
        <dbReference type="ChEBI" id="CHEBI:57705"/>
    </ligand>
</feature>
<evidence type="ECO:0000256" key="15">
    <source>
        <dbReference type="ARBA" id="ARBA00048247"/>
    </source>
</evidence>
<dbReference type="GO" id="GO:0016020">
    <property type="term" value="C:membrane"/>
    <property type="evidence" value="ECO:0007669"/>
    <property type="project" value="GOC"/>
</dbReference>
<keyword evidence="13 18" id="KW-0012">Acyltransferase</keyword>
<dbReference type="GO" id="GO:0009252">
    <property type="term" value="P:peptidoglycan biosynthetic process"/>
    <property type="evidence" value="ECO:0007669"/>
    <property type="project" value="UniProtKB-UniRule"/>
</dbReference>
<feature type="binding site" evidence="18">
    <location>
        <position position="463"/>
    </location>
    <ligand>
        <name>acetyl-CoA</name>
        <dbReference type="ChEBI" id="CHEBI:57288"/>
    </ligand>
</feature>
<evidence type="ECO:0000256" key="10">
    <source>
        <dbReference type="ARBA" id="ARBA00022960"/>
    </source>
</evidence>
<dbReference type="GO" id="GO:0019134">
    <property type="term" value="F:glucosamine-1-phosphate N-acetyltransferase activity"/>
    <property type="evidence" value="ECO:0007669"/>
    <property type="project" value="UniProtKB-UniRule"/>
</dbReference>
<comment type="pathway">
    <text evidence="18">Bacterial outer membrane biogenesis; LPS lipid A biosynthesis.</text>
</comment>
<evidence type="ECO:0000256" key="16">
    <source>
        <dbReference type="ARBA" id="ARBA00048493"/>
    </source>
</evidence>
<gene>
    <name evidence="18" type="primary">glmU</name>
    <name evidence="21" type="ORF">MBESOW_P1451</name>
</gene>
<proteinExistence type="inferred from homology"/>
<evidence type="ECO:0000313" key="21">
    <source>
        <dbReference type="EMBL" id="GBH30197.1"/>
    </source>
</evidence>
<feature type="binding site" evidence="18">
    <location>
        <begin position="50"/>
        <end position="53"/>
    </location>
    <ligand>
        <name>UDP-N-acetyl-alpha-D-glucosamine</name>
        <dbReference type="ChEBI" id="CHEBI:57705"/>
    </ligand>
</feature>
<evidence type="ECO:0000256" key="18">
    <source>
        <dbReference type="HAMAP-Rule" id="MF_01631"/>
    </source>
</evidence>